<reference evidence="1" key="1">
    <citation type="journal article" date="2014" name="Front. Microbiol.">
        <title>High frequency of phylogenetically diverse reductive dehalogenase-homologous genes in deep subseafloor sedimentary metagenomes.</title>
        <authorList>
            <person name="Kawai M."/>
            <person name="Futagami T."/>
            <person name="Toyoda A."/>
            <person name="Takaki Y."/>
            <person name="Nishi S."/>
            <person name="Hori S."/>
            <person name="Arai W."/>
            <person name="Tsubouchi T."/>
            <person name="Morono Y."/>
            <person name="Uchiyama I."/>
            <person name="Ito T."/>
            <person name="Fujiyama A."/>
            <person name="Inagaki F."/>
            <person name="Takami H."/>
        </authorList>
    </citation>
    <scope>NUCLEOTIDE SEQUENCE</scope>
    <source>
        <strain evidence="1">Expedition CK06-06</strain>
    </source>
</reference>
<dbReference type="InterPro" id="IPR008928">
    <property type="entry name" value="6-hairpin_glycosidase_sf"/>
</dbReference>
<comment type="caution">
    <text evidence="1">The sequence shown here is derived from an EMBL/GenBank/DDBJ whole genome shotgun (WGS) entry which is preliminary data.</text>
</comment>
<feature type="non-terminal residue" evidence="1">
    <location>
        <position position="1"/>
    </location>
</feature>
<evidence type="ECO:0000313" key="1">
    <source>
        <dbReference type="EMBL" id="GAJ23078.1"/>
    </source>
</evidence>
<proteinExistence type="predicted"/>
<feature type="non-terminal residue" evidence="1">
    <location>
        <position position="59"/>
    </location>
</feature>
<protein>
    <submittedName>
        <fullName evidence="1">Uncharacterized protein</fullName>
    </submittedName>
</protein>
<name>X1V002_9ZZZZ</name>
<dbReference type="GO" id="GO:0005975">
    <property type="term" value="P:carbohydrate metabolic process"/>
    <property type="evidence" value="ECO:0007669"/>
    <property type="project" value="InterPro"/>
</dbReference>
<organism evidence="1">
    <name type="scientific">marine sediment metagenome</name>
    <dbReference type="NCBI Taxonomy" id="412755"/>
    <lineage>
        <taxon>unclassified sequences</taxon>
        <taxon>metagenomes</taxon>
        <taxon>ecological metagenomes</taxon>
    </lineage>
</organism>
<dbReference type="AlphaFoldDB" id="X1V002"/>
<dbReference type="Gene3D" id="1.50.10.10">
    <property type="match status" value="1"/>
</dbReference>
<dbReference type="InterPro" id="IPR012341">
    <property type="entry name" value="6hp_glycosidase-like_sf"/>
</dbReference>
<sequence>ADEEGNLQLPIQEDETALVVYSLWAHYCKYRDVEFIRSLYRNLIKNAADFMVKFREPHT</sequence>
<accession>X1V002</accession>
<dbReference type="SUPFAM" id="SSF48208">
    <property type="entry name" value="Six-hairpin glycosidases"/>
    <property type="match status" value="1"/>
</dbReference>
<dbReference type="EMBL" id="BARW01042563">
    <property type="protein sequence ID" value="GAJ23078.1"/>
    <property type="molecule type" value="Genomic_DNA"/>
</dbReference>
<gene>
    <name evidence="1" type="ORF">S12H4_62995</name>
</gene>